<feature type="compositionally biased region" description="Basic residues" evidence="1">
    <location>
        <begin position="1"/>
        <end position="11"/>
    </location>
</feature>
<sequence>MHGGAHRRRGEWRKSDAGVHASPNSEVQSREFITENSVRMLEEMLTQNGNRMDSTDYGQECMRFLGDATYYAPITMDPSERLQTQIRSLIEEARTNMWISRKEAEFLETTHPRIP</sequence>
<keyword evidence="3" id="KW-1185">Reference proteome</keyword>
<protein>
    <submittedName>
        <fullName evidence="2">Uncharacterized protein</fullName>
    </submittedName>
</protein>
<organism evidence="2 3">
    <name type="scientific">Pleurodeles waltl</name>
    <name type="common">Iberian ribbed newt</name>
    <dbReference type="NCBI Taxonomy" id="8319"/>
    <lineage>
        <taxon>Eukaryota</taxon>
        <taxon>Metazoa</taxon>
        <taxon>Chordata</taxon>
        <taxon>Craniata</taxon>
        <taxon>Vertebrata</taxon>
        <taxon>Euteleostomi</taxon>
        <taxon>Amphibia</taxon>
        <taxon>Batrachia</taxon>
        <taxon>Caudata</taxon>
        <taxon>Salamandroidea</taxon>
        <taxon>Salamandridae</taxon>
        <taxon>Pleurodelinae</taxon>
        <taxon>Pleurodeles</taxon>
    </lineage>
</organism>
<evidence type="ECO:0000313" key="3">
    <source>
        <dbReference type="Proteomes" id="UP001066276"/>
    </source>
</evidence>
<dbReference type="Proteomes" id="UP001066276">
    <property type="component" value="Chromosome 5"/>
</dbReference>
<dbReference type="AlphaFoldDB" id="A0AAV7RFA6"/>
<dbReference type="EMBL" id="JANPWB010000009">
    <property type="protein sequence ID" value="KAJ1149450.1"/>
    <property type="molecule type" value="Genomic_DNA"/>
</dbReference>
<feature type="region of interest" description="Disordered" evidence="1">
    <location>
        <begin position="1"/>
        <end position="32"/>
    </location>
</feature>
<proteinExistence type="predicted"/>
<evidence type="ECO:0000313" key="2">
    <source>
        <dbReference type="EMBL" id="KAJ1149450.1"/>
    </source>
</evidence>
<comment type="caution">
    <text evidence="2">The sequence shown here is derived from an EMBL/GenBank/DDBJ whole genome shotgun (WGS) entry which is preliminary data.</text>
</comment>
<name>A0AAV7RFA6_PLEWA</name>
<reference evidence="2" key="1">
    <citation type="journal article" date="2022" name="bioRxiv">
        <title>Sequencing and chromosome-scale assembly of the giantPleurodeles waltlgenome.</title>
        <authorList>
            <person name="Brown T."/>
            <person name="Elewa A."/>
            <person name="Iarovenko S."/>
            <person name="Subramanian E."/>
            <person name="Araus A.J."/>
            <person name="Petzold A."/>
            <person name="Susuki M."/>
            <person name="Suzuki K.-i.T."/>
            <person name="Hayashi T."/>
            <person name="Toyoda A."/>
            <person name="Oliveira C."/>
            <person name="Osipova E."/>
            <person name="Leigh N.D."/>
            <person name="Simon A."/>
            <person name="Yun M.H."/>
        </authorList>
    </citation>
    <scope>NUCLEOTIDE SEQUENCE</scope>
    <source>
        <strain evidence="2">20211129_DDA</strain>
        <tissue evidence="2">Liver</tissue>
    </source>
</reference>
<gene>
    <name evidence="2" type="ORF">NDU88_002260</name>
</gene>
<accession>A0AAV7RFA6</accession>
<evidence type="ECO:0000256" key="1">
    <source>
        <dbReference type="SAM" id="MobiDB-lite"/>
    </source>
</evidence>